<organism evidence="2 3">
    <name type="scientific">Mycobacterium pinniadriaticum</name>
    <dbReference type="NCBI Taxonomy" id="2994102"/>
    <lineage>
        <taxon>Bacteria</taxon>
        <taxon>Bacillati</taxon>
        <taxon>Actinomycetota</taxon>
        <taxon>Actinomycetes</taxon>
        <taxon>Mycobacteriales</taxon>
        <taxon>Mycobacteriaceae</taxon>
        <taxon>Mycobacterium</taxon>
    </lineage>
</organism>
<evidence type="ECO:0000256" key="1">
    <source>
        <dbReference type="SAM" id="MobiDB-lite"/>
    </source>
</evidence>
<accession>A0ABT3SAY5</accession>
<reference evidence="2 3" key="1">
    <citation type="submission" date="2022-11" db="EMBL/GenBank/DDBJ databases">
        <title>Mycobacterium sp. nov.</title>
        <authorList>
            <person name="Papic B."/>
            <person name="Spicic S."/>
            <person name="Duvnjak S."/>
        </authorList>
    </citation>
    <scope>NUCLEOTIDE SEQUENCE [LARGE SCALE GENOMIC DNA]</scope>
    <source>
        <strain evidence="2 3">CVI_P4</strain>
    </source>
</reference>
<feature type="region of interest" description="Disordered" evidence="1">
    <location>
        <begin position="161"/>
        <end position="188"/>
    </location>
</feature>
<proteinExistence type="predicted"/>
<dbReference type="EMBL" id="JAPJDO010000005">
    <property type="protein sequence ID" value="MCX2936662.1"/>
    <property type="molecule type" value="Genomic_DNA"/>
</dbReference>
<dbReference type="RefSeq" id="WP_265996217.1">
    <property type="nucleotide sequence ID" value="NZ_JAPJDN010000005.1"/>
</dbReference>
<sequence length="227" mass="23424">MAAAAVAVALAEVATPVGCEVVESTDAAAGVPSVAAVGAAVLSMAGVTGVVSSVEPASGATDSAGLLSVAVAVGVEVVGEVVEAAVSVVLLAAVVVLLAARARPEPDDRTDNEEPLLEGDEGLLPVERLRAGPADGCARLELAEWLELLPELLAELAFDPESEEPPSMDAEATPCPTPTARPNPTAAARRPLRAARCRLRAMRLRWRAACFRWRPTRLLELTDSPLI</sequence>
<keyword evidence="3" id="KW-1185">Reference proteome</keyword>
<comment type="caution">
    <text evidence="2">The sequence shown here is derived from an EMBL/GenBank/DDBJ whole genome shotgun (WGS) entry which is preliminary data.</text>
</comment>
<evidence type="ECO:0008006" key="4">
    <source>
        <dbReference type="Google" id="ProtNLM"/>
    </source>
</evidence>
<evidence type="ECO:0000313" key="2">
    <source>
        <dbReference type="EMBL" id="MCX2936662.1"/>
    </source>
</evidence>
<protein>
    <recommendedName>
        <fullName evidence="4">Secreted protein</fullName>
    </recommendedName>
</protein>
<dbReference type="Proteomes" id="UP001300745">
    <property type="component" value="Unassembled WGS sequence"/>
</dbReference>
<name>A0ABT3SAY5_9MYCO</name>
<gene>
    <name evidence="2" type="ORF">ORI27_08130</name>
</gene>
<evidence type="ECO:0000313" key="3">
    <source>
        <dbReference type="Proteomes" id="UP001300745"/>
    </source>
</evidence>